<reference evidence="2 3" key="1">
    <citation type="submission" date="2019-08" db="EMBL/GenBank/DDBJ databases">
        <authorList>
            <person name="Liang Q."/>
        </authorList>
    </citation>
    <scope>NUCLEOTIDE SEQUENCE [LARGE SCALE GENOMIC DNA]</scope>
    <source>
        <strain evidence="2 3">V1718</strain>
    </source>
</reference>
<dbReference type="EMBL" id="CP042467">
    <property type="protein sequence ID" value="QED27615.1"/>
    <property type="molecule type" value="Genomic_DNA"/>
</dbReference>
<dbReference type="Proteomes" id="UP000321595">
    <property type="component" value="Chromosome"/>
</dbReference>
<feature type="compositionally biased region" description="Low complexity" evidence="1">
    <location>
        <begin position="14"/>
        <end position="29"/>
    </location>
</feature>
<feature type="region of interest" description="Disordered" evidence="1">
    <location>
        <begin position="1"/>
        <end position="32"/>
    </location>
</feature>
<dbReference type="KEGG" id="bbae:FRD01_10260"/>
<sequence length="113" mass="12219">MLVGWGCDSKPKVEQAQAPATTAPKAAEAPNSEELEAMGSFEASVSAARDRHSDFSFEAGVVPGPLRVRVWKAEAECVREVPPGAVPAEWVTNMDHTLERCIKELKSKVGEKK</sequence>
<protein>
    <submittedName>
        <fullName evidence="2">Uncharacterized protein</fullName>
    </submittedName>
</protein>
<gene>
    <name evidence="2" type="ORF">FRD01_10260</name>
</gene>
<accession>A0A5B8XQ22</accession>
<organism evidence="2 3">
    <name type="scientific">Microvenator marinus</name>
    <dbReference type="NCBI Taxonomy" id="2600177"/>
    <lineage>
        <taxon>Bacteria</taxon>
        <taxon>Deltaproteobacteria</taxon>
        <taxon>Bradymonadales</taxon>
        <taxon>Microvenatoraceae</taxon>
        <taxon>Microvenator</taxon>
    </lineage>
</organism>
<dbReference type="RefSeq" id="WP_146959308.1">
    <property type="nucleotide sequence ID" value="NZ_CP042467.1"/>
</dbReference>
<dbReference type="AlphaFoldDB" id="A0A5B8XQ22"/>
<evidence type="ECO:0000313" key="3">
    <source>
        <dbReference type="Proteomes" id="UP000321595"/>
    </source>
</evidence>
<evidence type="ECO:0000313" key="2">
    <source>
        <dbReference type="EMBL" id="QED27615.1"/>
    </source>
</evidence>
<evidence type="ECO:0000256" key="1">
    <source>
        <dbReference type="SAM" id="MobiDB-lite"/>
    </source>
</evidence>
<proteinExistence type="predicted"/>
<name>A0A5B8XQ22_9DELT</name>
<keyword evidence="3" id="KW-1185">Reference proteome</keyword>